<evidence type="ECO:0000313" key="6">
    <source>
        <dbReference type="Proteomes" id="UP000033423"/>
    </source>
</evidence>
<comment type="caution">
    <text evidence="5">The sequence shown here is derived from an EMBL/GenBank/DDBJ whole genome shotgun (WGS) entry which is preliminary data.</text>
</comment>
<evidence type="ECO:0000313" key="5">
    <source>
        <dbReference type="EMBL" id="KJU84109.1"/>
    </source>
</evidence>
<name>A0A0F3GQ45_9BACT</name>
<dbReference type="NCBIfam" id="NF041766">
    <property type="entry name" value="choice_anch_U"/>
    <property type="match status" value="1"/>
</dbReference>
<sequence>MLLVLAVVAVIGAAYAGTVSLPQTGQTTSYDANTPQRDDGAFQSGVAWPNPRFTDNSDQTVTDNLTGLMWTKNANLPGGNMPWQQALDYVASMNTGAGTYGYTDWRLPNINELESLVNAGQANQATWLNSQGFSNIQSPDYWSSTSYATATSDAWFVRMVEGIVNASVKSSYDYVWPVRSGSSTIWQTGQTICYDASGITINCTGTGQDGELQKGVAWPNPRFTNNGNLTVTDNLTGLLWMKYADTPTMGGCTGGIKYWQPTLDYVLCLNAANYLGYSDWRLPNIKELFSLIDHAMYNPPVPSGHPFTNVQSSNLYWSSTSYAGPASNAWSVGMAAGNIAIDVKSNNLYYALPVRTGPVGTLFNLAVSNSGTGTGTVTSTSSEINCGSTCTFPYPTGASVTLTATADSGSTFTGWSVDCSGTSSTCTLTMSSAKNVTATFANPTPTPTPTATPTPTPTATPTPTPTTTPTPTPTSAPTPTPVPTPVVVTDEKGNPVTISVATTATISSISATTTPDANGLKLSTGNSGRLPIGTITFTLTNVQPNVDTQITFYMPQTINVNRVFKYGPTSTNTTPHWYDFNCNKSVSNKPCGEVNVVQGQKIVTLHMTDGALGDNDLTVNGTIVDPVAFVQDVTAVPTLNEYGTIILMAFSGLVLMRRLKGKS</sequence>
<accession>A0A0F3GQ45</accession>
<proteinExistence type="predicted"/>
<dbReference type="Proteomes" id="UP000033423">
    <property type="component" value="Unassembled WGS sequence"/>
</dbReference>
<evidence type="ECO:0000259" key="3">
    <source>
        <dbReference type="Pfam" id="PF07603"/>
    </source>
</evidence>
<dbReference type="Pfam" id="PF07603">
    <property type="entry name" value="Lcl_C"/>
    <property type="match status" value="2"/>
</dbReference>
<dbReference type="InterPro" id="IPR044060">
    <property type="entry name" value="Bacterial_rp_domain"/>
</dbReference>
<evidence type="ECO:0000259" key="4">
    <source>
        <dbReference type="Pfam" id="PF18998"/>
    </source>
</evidence>
<feature type="compositionally biased region" description="Pro residues" evidence="1">
    <location>
        <begin position="444"/>
        <end position="484"/>
    </location>
</feature>
<dbReference type="Pfam" id="PF18998">
    <property type="entry name" value="Flg_new_2"/>
    <property type="match status" value="1"/>
</dbReference>
<dbReference type="PATRIC" id="fig|29290.4.peg.4924"/>
<evidence type="ECO:0000256" key="1">
    <source>
        <dbReference type="SAM" id="MobiDB-lite"/>
    </source>
</evidence>
<keyword evidence="6" id="KW-1185">Reference proteome</keyword>
<organism evidence="5 6">
    <name type="scientific">Candidatus Magnetobacterium bavaricum</name>
    <dbReference type="NCBI Taxonomy" id="29290"/>
    <lineage>
        <taxon>Bacteria</taxon>
        <taxon>Pseudomonadati</taxon>
        <taxon>Nitrospirota</taxon>
        <taxon>Thermodesulfovibrionia</taxon>
        <taxon>Thermodesulfovibrionales</taxon>
        <taxon>Candidatus Magnetobacteriaceae</taxon>
        <taxon>Candidatus Magnetobacterium</taxon>
    </lineage>
</organism>
<dbReference type="PANTHER" id="PTHR35812">
    <property type="entry name" value="LIPOPROTEIN"/>
    <property type="match status" value="1"/>
</dbReference>
<feature type="chain" id="PRO_5002461031" evidence="2">
    <location>
        <begin position="17"/>
        <end position="663"/>
    </location>
</feature>
<dbReference type="InterPro" id="IPR011460">
    <property type="entry name" value="Lcl_C"/>
</dbReference>
<dbReference type="EMBL" id="LACI01001619">
    <property type="protein sequence ID" value="KJU84109.1"/>
    <property type="molecule type" value="Genomic_DNA"/>
</dbReference>
<evidence type="ECO:0000256" key="2">
    <source>
        <dbReference type="SAM" id="SignalP"/>
    </source>
</evidence>
<feature type="region of interest" description="Disordered" evidence="1">
    <location>
        <begin position="439"/>
        <end position="490"/>
    </location>
</feature>
<reference evidence="5 6" key="1">
    <citation type="submission" date="2015-02" db="EMBL/GenBank/DDBJ databases">
        <title>Single-cell genomics of uncultivated deep-branching MTB reveals a conserved set of magnetosome genes.</title>
        <authorList>
            <person name="Kolinko S."/>
            <person name="Richter M."/>
            <person name="Glockner F.O."/>
            <person name="Brachmann A."/>
            <person name="Schuler D."/>
        </authorList>
    </citation>
    <scope>NUCLEOTIDE SEQUENCE [LARGE SCALE GENOMIC DNA]</scope>
    <source>
        <strain evidence="5">TM-1</strain>
    </source>
</reference>
<dbReference type="AlphaFoldDB" id="A0A0F3GQ45"/>
<feature type="domain" description="Lcl C-terminal" evidence="3">
    <location>
        <begin position="230"/>
        <end position="355"/>
    </location>
</feature>
<feature type="signal peptide" evidence="2">
    <location>
        <begin position="1"/>
        <end position="16"/>
    </location>
</feature>
<feature type="domain" description="Lcl C-terminal" evidence="3">
    <location>
        <begin position="59"/>
        <end position="179"/>
    </location>
</feature>
<gene>
    <name evidence="5" type="ORF">MBAV_003700</name>
</gene>
<dbReference type="PANTHER" id="PTHR35812:SF1">
    <property type="entry name" value="LIPOPROTEIN"/>
    <property type="match status" value="1"/>
</dbReference>
<protein>
    <submittedName>
        <fullName evidence="5">Secreted protein containing DUF1566</fullName>
    </submittedName>
</protein>
<dbReference type="InterPro" id="IPR053784">
    <property type="entry name" value="Choice_anch_U_dom"/>
</dbReference>
<feature type="domain" description="Bacterial repeat" evidence="4">
    <location>
        <begin position="372"/>
        <end position="441"/>
    </location>
</feature>
<keyword evidence="2" id="KW-0732">Signal</keyword>